<protein>
    <submittedName>
        <fullName evidence="1">Uncharacterized protein</fullName>
    </submittedName>
</protein>
<dbReference type="EMBL" id="LHZX01000261">
    <property type="protein sequence ID" value="KXV69860.1"/>
    <property type="molecule type" value="Genomic_DNA"/>
</dbReference>
<sequence length="75" mass="8081">MVKGAEREYQAAVAALRAGDSLMKTGRTWSLMRGNRDLAHAIVDRLLSSDVGLKPNHDGLPTFGADLSQTWSVAV</sequence>
<dbReference type="Proteomes" id="UP000075377">
    <property type="component" value="Unassembled WGS sequence"/>
</dbReference>
<evidence type="ECO:0000313" key="2">
    <source>
        <dbReference type="Proteomes" id="UP000075377"/>
    </source>
</evidence>
<evidence type="ECO:0000313" key="1">
    <source>
        <dbReference type="EMBL" id="KXV69860.1"/>
    </source>
</evidence>
<dbReference type="AlphaFoldDB" id="A0A149UPE4"/>
<name>A0A149UPE4_9PROT</name>
<dbReference type="RefSeq" id="WP_061499861.1">
    <property type="nucleotide sequence ID" value="NZ_LHZX01000261.1"/>
</dbReference>
<organism evidence="1 2">
    <name type="scientific">Acetobacter malorum</name>
    <dbReference type="NCBI Taxonomy" id="178901"/>
    <lineage>
        <taxon>Bacteria</taxon>
        <taxon>Pseudomonadati</taxon>
        <taxon>Pseudomonadota</taxon>
        <taxon>Alphaproteobacteria</taxon>
        <taxon>Acetobacterales</taxon>
        <taxon>Acetobacteraceae</taxon>
        <taxon>Acetobacter</taxon>
    </lineage>
</organism>
<dbReference type="PATRIC" id="fig|178901.14.peg.963"/>
<gene>
    <name evidence="1" type="ORF">AD951_04800</name>
</gene>
<accession>A0A149UPE4</accession>
<proteinExistence type="predicted"/>
<comment type="caution">
    <text evidence="1">The sequence shown here is derived from an EMBL/GenBank/DDBJ whole genome shotgun (WGS) entry which is preliminary data.</text>
</comment>
<reference evidence="1 2" key="1">
    <citation type="submission" date="2015-06" db="EMBL/GenBank/DDBJ databases">
        <title>Improved classification and identification of acetic acid bacteria using matrix-assisted laser desorption/ionization time-of-flight mass spectrometry; Gluconobacter nephelii and Gluconobacter uchimurae are later heterotypic synonyms of Gluconobacter japonicus and Gluconobacter oxydans, respectively.</title>
        <authorList>
            <person name="Li L."/>
            <person name="Cleenwerck I."/>
            <person name="De Vuyst L."/>
            <person name="Vandamme P."/>
        </authorList>
    </citation>
    <scope>NUCLEOTIDE SEQUENCE [LARGE SCALE GENOMIC DNA]</scope>
    <source>
        <strain evidence="1 2">LMG 1699</strain>
    </source>
</reference>